<proteinExistence type="predicted"/>
<feature type="region of interest" description="Disordered" evidence="1">
    <location>
        <begin position="257"/>
        <end position="277"/>
    </location>
</feature>
<keyword evidence="3" id="KW-1185">Reference proteome</keyword>
<sequence>MVEEKRRRRKRGGGGGGGGGRGGGGGGERQIQIVVLFRKTTELERLRKGRTGVELPVGSGGLKLTGVPGGSRRKQQSLFQNSWKHIRLLHSATFPSAVRRLDAHHHNASISIDFILHGESAEMRNTLDIRDLAGGTNEAYLQLDSRLQKDICRSWRFLTELVRNQAAFKSTTEKMNLYTDQPGKIKRHLLPSTSITSPVHCASRAPSGRLGVVGGAARDRAADLISHLSVRGDVGGTSVSASLRVIQSFLPITEDEAAASRNDQGRPFSSPGIPAGDAREEHLLRDNFSPEAAAAEAPRPRSSTGACHRVKPDFGACRRDGGKSTIGAGVRGAVQSRWC</sequence>
<evidence type="ECO:0000256" key="1">
    <source>
        <dbReference type="SAM" id="MobiDB-lite"/>
    </source>
</evidence>
<feature type="compositionally biased region" description="Basic residues" evidence="1">
    <location>
        <begin position="1"/>
        <end position="12"/>
    </location>
</feature>
<accession>A0A9N7Z7C9</accession>
<reference evidence="2" key="1">
    <citation type="submission" date="2020-03" db="EMBL/GenBank/DDBJ databases">
        <authorList>
            <person name="Weist P."/>
        </authorList>
    </citation>
    <scope>NUCLEOTIDE SEQUENCE</scope>
</reference>
<gene>
    <name evidence="2" type="ORF">PLEPLA_LOCUS40272</name>
</gene>
<organism evidence="2 3">
    <name type="scientific">Pleuronectes platessa</name>
    <name type="common">European plaice</name>
    <dbReference type="NCBI Taxonomy" id="8262"/>
    <lineage>
        <taxon>Eukaryota</taxon>
        <taxon>Metazoa</taxon>
        <taxon>Chordata</taxon>
        <taxon>Craniata</taxon>
        <taxon>Vertebrata</taxon>
        <taxon>Euteleostomi</taxon>
        <taxon>Actinopterygii</taxon>
        <taxon>Neopterygii</taxon>
        <taxon>Teleostei</taxon>
        <taxon>Neoteleostei</taxon>
        <taxon>Acanthomorphata</taxon>
        <taxon>Carangaria</taxon>
        <taxon>Pleuronectiformes</taxon>
        <taxon>Pleuronectoidei</taxon>
        <taxon>Pleuronectidae</taxon>
        <taxon>Pleuronectes</taxon>
    </lineage>
</organism>
<evidence type="ECO:0000313" key="3">
    <source>
        <dbReference type="Proteomes" id="UP001153269"/>
    </source>
</evidence>
<protein>
    <submittedName>
        <fullName evidence="2">Uncharacterized protein</fullName>
    </submittedName>
</protein>
<feature type="compositionally biased region" description="Gly residues" evidence="1">
    <location>
        <begin position="13"/>
        <end position="27"/>
    </location>
</feature>
<feature type="region of interest" description="Disordered" evidence="1">
    <location>
        <begin position="292"/>
        <end position="311"/>
    </location>
</feature>
<comment type="caution">
    <text evidence="2">The sequence shown here is derived from an EMBL/GenBank/DDBJ whole genome shotgun (WGS) entry which is preliminary data.</text>
</comment>
<evidence type="ECO:0000313" key="2">
    <source>
        <dbReference type="EMBL" id="CAB1452522.1"/>
    </source>
</evidence>
<dbReference type="AlphaFoldDB" id="A0A9N7Z7C9"/>
<dbReference type="EMBL" id="CADEAL010004132">
    <property type="protein sequence ID" value="CAB1452522.1"/>
    <property type="molecule type" value="Genomic_DNA"/>
</dbReference>
<feature type="region of interest" description="Disordered" evidence="1">
    <location>
        <begin position="1"/>
        <end position="27"/>
    </location>
</feature>
<name>A0A9N7Z7C9_PLEPL</name>
<feature type="compositionally biased region" description="Low complexity" evidence="1">
    <location>
        <begin position="292"/>
        <end position="303"/>
    </location>
</feature>
<dbReference type="Proteomes" id="UP001153269">
    <property type="component" value="Unassembled WGS sequence"/>
</dbReference>